<dbReference type="InterPro" id="IPR007197">
    <property type="entry name" value="rSAM"/>
</dbReference>
<evidence type="ECO:0000256" key="9">
    <source>
        <dbReference type="ARBA" id="ARBA00047365"/>
    </source>
</evidence>
<dbReference type="EMBL" id="JAFJZZ010000001">
    <property type="protein sequence ID" value="MBN7772084.1"/>
    <property type="molecule type" value="Genomic_DNA"/>
</dbReference>
<comment type="caution">
    <text evidence="12">The sequence shown here is derived from an EMBL/GenBank/DDBJ whole genome shotgun (WGS) entry which is preliminary data.</text>
</comment>
<evidence type="ECO:0000256" key="6">
    <source>
        <dbReference type="ARBA" id="ARBA00023002"/>
    </source>
</evidence>
<organism evidence="12 13">
    <name type="scientific">Clostridium aminobutyricum</name>
    <dbReference type="NCBI Taxonomy" id="33953"/>
    <lineage>
        <taxon>Bacteria</taxon>
        <taxon>Bacillati</taxon>
        <taxon>Bacillota</taxon>
        <taxon>Clostridia</taxon>
        <taxon>Eubacteriales</taxon>
        <taxon>Clostridiaceae</taxon>
        <taxon>Clostridium</taxon>
    </lineage>
</organism>
<dbReference type="Pfam" id="PF00037">
    <property type="entry name" value="Fer4"/>
    <property type="match status" value="1"/>
</dbReference>
<reference evidence="12" key="1">
    <citation type="submission" date="2021-02" db="EMBL/GenBank/DDBJ databases">
        <title>Abyssanaerobacter marinus gen.nov., sp., nov, anaerobic bacterium isolated from the Onnuri vent field of Indian Ocean and suggestion of Mogibacteriaceae fam. nov., and proposal of reclassification of ambiguous this family's genus member.</title>
        <authorList>
            <person name="Kim Y.J."/>
            <person name="Yang J.-A."/>
        </authorList>
    </citation>
    <scope>NUCLEOTIDE SEQUENCE</scope>
    <source>
        <strain evidence="12">DSM 2634</strain>
    </source>
</reference>
<dbReference type="InterPro" id="IPR013785">
    <property type="entry name" value="Aldolase_TIM"/>
</dbReference>
<dbReference type="SUPFAM" id="SSF102114">
    <property type="entry name" value="Radical SAM enzymes"/>
    <property type="match status" value="1"/>
</dbReference>
<name>A0A939D633_CLOAM</name>
<dbReference type="InterPro" id="IPR058240">
    <property type="entry name" value="rSAM_sf"/>
</dbReference>
<dbReference type="InterPro" id="IPR034457">
    <property type="entry name" value="Organic_radical-activating"/>
</dbReference>
<evidence type="ECO:0000256" key="3">
    <source>
        <dbReference type="ARBA" id="ARBA00022485"/>
    </source>
</evidence>
<evidence type="ECO:0000259" key="11">
    <source>
        <dbReference type="PROSITE" id="PS51918"/>
    </source>
</evidence>
<dbReference type="AlphaFoldDB" id="A0A939D633"/>
<evidence type="ECO:0000313" key="13">
    <source>
        <dbReference type="Proteomes" id="UP000664545"/>
    </source>
</evidence>
<dbReference type="InterPro" id="IPR017900">
    <property type="entry name" value="4Fe4S_Fe_S_CS"/>
</dbReference>
<dbReference type="PIRSF" id="PIRSF000371">
    <property type="entry name" value="PFL_act_enz"/>
    <property type="match status" value="1"/>
</dbReference>
<dbReference type="InterPro" id="IPR017896">
    <property type="entry name" value="4Fe4S_Fe-S-bd"/>
</dbReference>
<dbReference type="PANTHER" id="PTHR30352:SF4">
    <property type="entry name" value="PYRUVATE FORMATE-LYASE 2-ACTIVATING ENZYME"/>
    <property type="match status" value="1"/>
</dbReference>
<dbReference type="InterPro" id="IPR001989">
    <property type="entry name" value="Radical_activat_CS"/>
</dbReference>
<sequence length="306" mass="34391">MNKVNYIGGLQRFSTEDGPGIRTTIFFKGCPLSCAWCHNPELFSASFYLHYKKNKCIVCGHCIGVCPVNAISAGDHEIVIDREKCIACRKCIEICCSGALYTKSNEYSLEDLIAEIEKDKEFFDHSGGGITLSGGEVLANSEYAINVAKEVKKRKISVAVETSGFGKYEELHALAEICDDILFDIKHMDSELHKKYTGVSTEVILNNLEKLATDLSIRKKITIRVPFIHKVNDSEENVERLCDFMIAHGLKKVNVLPYHNMGISKSREIGIEQEEFETPPDEVLMRTKEQFLKRGIQVEILGMADE</sequence>
<feature type="domain" description="4Fe-4S ferredoxin-type" evidence="10">
    <location>
        <begin position="47"/>
        <end position="76"/>
    </location>
</feature>
<accession>A0A939D633</accession>
<dbReference type="SUPFAM" id="SSF54862">
    <property type="entry name" value="4Fe-4S ferredoxins"/>
    <property type="match status" value="1"/>
</dbReference>
<keyword evidence="7" id="KW-0408">Iron</keyword>
<feature type="domain" description="4Fe-4S ferredoxin-type" evidence="10">
    <location>
        <begin position="77"/>
        <end position="105"/>
    </location>
</feature>
<evidence type="ECO:0000256" key="8">
    <source>
        <dbReference type="ARBA" id="ARBA00023014"/>
    </source>
</evidence>
<dbReference type="SFLD" id="SFLDG01118">
    <property type="entry name" value="activating_enzymes__group_2"/>
    <property type="match status" value="1"/>
</dbReference>
<dbReference type="PROSITE" id="PS00198">
    <property type="entry name" value="4FE4S_FER_1"/>
    <property type="match status" value="1"/>
</dbReference>
<keyword evidence="3" id="KW-0004">4Fe-4S</keyword>
<dbReference type="InterPro" id="IPR012839">
    <property type="entry name" value="Organic_radical_activase"/>
</dbReference>
<dbReference type="PROSITE" id="PS51918">
    <property type="entry name" value="RADICAL_SAM"/>
    <property type="match status" value="1"/>
</dbReference>
<feature type="domain" description="Radical SAM core" evidence="11">
    <location>
        <begin position="16"/>
        <end position="297"/>
    </location>
</feature>
<keyword evidence="5" id="KW-0479">Metal-binding</keyword>
<evidence type="ECO:0000256" key="4">
    <source>
        <dbReference type="ARBA" id="ARBA00022691"/>
    </source>
</evidence>
<proteinExistence type="inferred from homology"/>
<comment type="cofactor">
    <cofactor evidence="1">
        <name>[4Fe-4S] cluster</name>
        <dbReference type="ChEBI" id="CHEBI:49883"/>
    </cofactor>
</comment>
<comment type="catalytic activity">
    <reaction evidence="9">
        <text>glycyl-[protein] + reduced [flavodoxin] + S-adenosyl-L-methionine = glycin-2-yl radical-[protein] + semiquinone [flavodoxin] + 5'-deoxyadenosine + L-methionine + H(+)</text>
        <dbReference type="Rhea" id="RHEA:61976"/>
        <dbReference type="Rhea" id="RHEA-COMP:10622"/>
        <dbReference type="Rhea" id="RHEA-COMP:14480"/>
        <dbReference type="Rhea" id="RHEA-COMP:15993"/>
        <dbReference type="Rhea" id="RHEA-COMP:15994"/>
        <dbReference type="ChEBI" id="CHEBI:15378"/>
        <dbReference type="ChEBI" id="CHEBI:17319"/>
        <dbReference type="ChEBI" id="CHEBI:29947"/>
        <dbReference type="ChEBI" id="CHEBI:32722"/>
        <dbReference type="ChEBI" id="CHEBI:57618"/>
        <dbReference type="ChEBI" id="CHEBI:57844"/>
        <dbReference type="ChEBI" id="CHEBI:59789"/>
        <dbReference type="ChEBI" id="CHEBI:140311"/>
    </reaction>
</comment>
<dbReference type="GO" id="GO:0046872">
    <property type="term" value="F:metal ion binding"/>
    <property type="evidence" value="ECO:0007669"/>
    <property type="project" value="UniProtKB-KW"/>
</dbReference>
<evidence type="ECO:0000256" key="1">
    <source>
        <dbReference type="ARBA" id="ARBA00001966"/>
    </source>
</evidence>
<dbReference type="SFLD" id="SFLDG01066">
    <property type="entry name" value="organic_radical-activating_enz"/>
    <property type="match status" value="1"/>
</dbReference>
<dbReference type="PANTHER" id="PTHR30352">
    <property type="entry name" value="PYRUVATE FORMATE-LYASE-ACTIVATING ENZYME"/>
    <property type="match status" value="1"/>
</dbReference>
<gene>
    <name evidence="12" type="ORF">JYB65_01805</name>
</gene>
<dbReference type="SFLD" id="SFLDS00029">
    <property type="entry name" value="Radical_SAM"/>
    <property type="match status" value="1"/>
</dbReference>
<evidence type="ECO:0000259" key="10">
    <source>
        <dbReference type="PROSITE" id="PS51379"/>
    </source>
</evidence>
<dbReference type="Proteomes" id="UP000664545">
    <property type="component" value="Unassembled WGS sequence"/>
</dbReference>
<comment type="similarity">
    <text evidence="2">Belongs to the organic radical-activating enzymes family.</text>
</comment>
<dbReference type="RefSeq" id="WP_206580861.1">
    <property type="nucleotide sequence ID" value="NZ_JAFJZZ010000001.1"/>
</dbReference>
<dbReference type="InterPro" id="IPR040074">
    <property type="entry name" value="BssD/PflA/YjjW"/>
</dbReference>
<evidence type="ECO:0000256" key="5">
    <source>
        <dbReference type="ARBA" id="ARBA00022723"/>
    </source>
</evidence>
<keyword evidence="13" id="KW-1185">Reference proteome</keyword>
<dbReference type="Gene3D" id="3.30.70.20">
    <property type="match status" value="1"/>
</dbReference>
<dbReference type="Pfam" id="PF04055">
    <property type="entry name" value="Radical_SAM"/>
    <property type="match status" value="1"/>
</dbReference>
<evidence type="ECO:0000313" key="12">
    <source>
        <dbReference type="EMBL" id="MBN7772084.1"/>
    </source>
</evidence>
<dbReference type="PROSITE" id="PS01087">
    <property type="entry name" value="RADICAL_ACTIVATING"/>
    <property type="match status" value="1"/>
</dbReference>
<protein>
    <submittedName>
        <fullName evidence="12">Glycyl-radical enzyme activating protein</fullName>
    </submittedName>
</protein>
<dbReference type="GO" id="GO:0051539">
    <property type="term" value="F:4 iron, 4 sulfur cluster binding"/>
    <property type="evidence" value="ECO:0007669"/>
    <property type="project" value="UniProtKB-KW"/>
</dbReference>
<keyword evidence="8" id="KW-0411">Iron-sulfur</keyword>
<evidence type="ECO:0000256" key="2">
    <source>
        <dbReference type="ARBA" id="ARBA00009777"/>
    </source>
</evidence>
<dbReference type="Gene3D" id="3.20.20.70">
    <property type="entry name" value="Aldolase class I"/>
    <property type="match status" value="1"/>
</dbReference>
<dbReference type="GO" id="GO:0016491">
    <property type="term" value="F:oxidoreductase activity"/>
    <property type="evidence" value="ECO:0007669"/>
    <property type="project" value="UniProtKB-KW"/>
</dbReference>
<keyword evidence="4" id="KW-0949">S-adenosyl-L-methionine</keyword>
<dbReference type="NCBIfam" id="TIGR02494">
    <property type="entry name" value="PFLE_PFLC"/>
    <property type="match status" value="1"/>
</dbReference>
<keyword evidence="6" id="KW-0560">Oxidoreductase</keyword>
<evidence type="ECO:0000256" key="7">
    <source>
        <dbReference type="ARBA" id="ARBA00023004"/>
    </source>
</evidence>
<dbReference type="PROSITE" id="PS51379">
    <property type="entry name" value="4FE4S_FER_2"/>
    <property type="match status" value="2"/>
</dbReference>